<feature type="non-terminal residue" evidence="1">
    <location>
        <position position="1"/>
    </location>
</feature>
<dbReference type="InterPro" id="IPR058093">
    <property type="entry name" value="LA_2272-like"/>
</dbReference>
<proteinExistence type="predicted"/>
<dbReference type="EMBL" id="JABBJJ010000578">
    <property type="protein sequence ID" value="NMO23312.1"/>
    <property type="molecule type" value="Genomic_DNA"/>
</dbReference>
<keyword evidence="2" id="KW-1185">Reference proteome</keyword>
<sequence length="282" mass="29583">GTMEGLQVSGVANVAGGEVLGLQAAVGGNLAFAGGTGAQLSAVFNIAEGAYTGWQLSTTANRATSDFRGLQSALGINLSERLAGAQLGLINISGDVSGVQLGLINVAANVRGMQLGLINIADDVSVPIGILSIVRKGRLAFEASADDFAPLSVSIKTGGRTVYVLVTEGVRLKEREAHTFTLMGLGVHLPLGAEEQYYLDVDLATQFIGSEGLGSLSRLRVMAGWELKRRLALFAGVSLNAYEPNDNEENPDAGLWLKPRWKLGRGPDSTRVWPGLLLGVRI</sequence>
<dbReference type="Proteomes" id="UP000518300">
    <property type="component" value="Unassembled WGS sequence"/>
</dbReference>
<evidence type="ECO:0000313" key="1">
    <source>
        <dbReference type="EMBL" id="NMO23312.1"/>
    </source>
</evidence>
<dbReference type="NCBIfam" id="NF047436">
    <property type="entry name" value="LA_2272_repeat"/>
    <property type="match status" value="1"/>
</dbReference>
<reference evidence="1 2" key="1">
    <citation type="submission" date="2020-04" db="EMBL/GenBank/DDBJ databases">
        <title>Draft genome of Pyxidicoccus fallax type strain.</title>
        <authorList>
            <person name="Whitworth D.E."/>
        </authorList>
    </citation>
    <scope>NUCLEOTIDE SEQUENCE [LARGE SCALE GENOMIC DNA]</scope>
    <source>
        <strain evidence="1 2">DSM 14698</strain>
    </source>
</reference>
<evidence type="ECO:0000313" key="2">
    <source>
        <dbReference type="Proteomes" id="UP000518300"/>
    </source>
</evidence>
<accession>A0A848M0M7</accession>
<comment type="caution">
    <text evidence="1">The sequence shown here is derived from an EMBL/GenBank/DDBJ whole genome shotgun (WGS) entry which is preliminary data.</text>
</comment>
<protein>
    <submittedName>
        <fullName evidence="1">Caspase family protein</fullName>
    </submittedName>
</protein>
<dbReference type="AlphaFoldDB" id="A0A848M0M7"/>
<gene>
    <name evidence="1" type="ORF">HG543_51895</name>
</gene>
<organism evidence="1 2">
    <name type="scientific">Pyxidicoccus fallax</name>
    <dbReference type="NCBI Taxonomy" id="394095"/>
    <lineage>
        <taxon>Bacteria</taxon>
        <taxon>Pseudomonadati</taxon>
        <taxon>Myxococcota</taxon>
        <taxon>Myxococcia</taxon>
        <taxon>Myxococcales</taxon>
        <taxon>Cystobacterineae</taxon>
        <taxon>Myxococcaceae</taxon>
        <taxon>Pyxidicoccus</taxon>
    </lineage>
</organism>
<name>A0A848M0M7_9BACT</name>